<evidence type="ECO:0000313" key="10">
    <source>
        <dbReference type="Proteomes" id="UP001348265"/>
    </source>
</evidence>
<keyword evidence="9" id="KW-0328">Glycosyltransferase</keyword>
<keyword evidence="3 9" id="KW-0808">Transferase</keyword>
<dbReference type="EMBL" id="JAVFKM010000009">
    <property type="protein sequence ID" value="MEF3115394.1"/>
    <property type="molecule type" value="Genomic_DNA"/>
</dbReference>
<keyword evidence="2" id="KW-1003">Cell membrane</keyword>
<comment type="caution">
    <text evidence="9">The sequence shown here is derived from an EMBL/GenBank/DDBJ whole genome shotgun (WGS) entry which is preliminary data.</text>
</comment>
<dbReference type="RefSeq" id="WP_331787576.1">
    <property type="nucleotide sequence ID" value="NZ_JAVFKM010000009.1"/>
</dbReference>
<dbReference type="GO" id="GO:0005524">
    <property type="term" value="F:ATP binding"/>
    <property type="evidence" value="ECO:0007669"/>
    <property type="project" value="UniProtKB-KW"/>
</dbReference>
<evidence type="ECO:0000256" key="3">
    <source>
        <dbReference type="ARBA" id="ARBA00022679"/>
    </source>
</evidence>
<feature type="transmembrane region" description="Helical" evidence="8">
    <location>
        <begin position="114"/>
        <end position="134"/>
    </location>
</feature>
<dbReference type="Pfam" id="PF09594">
    <property type="entry name" value="GT87"/>
    <property type="match status" value="1"/>
</dbReference>
<feature type="transmembrane region" description="Helical" evidence="8">
    <location>
        <begin position="368"/>
        <end position="390"/>
    </location>
</feature>
<comment type="subcellular location">
    <subcellularLocation>
        <location evidence="1">Cell membrane</location>
        <topology evidence="1">Multi-pass membrane protein</topology>
    </subcellularLocation>
</comment>
<evidence type="ECO:0000256" key="1">
    <source>
        <dbReference type="ARBA" id="ARBA00004651"/>
    </source>
</evidence>
<keyword evidence="5 8" id="KW-1133">Transmembrane helix</keyword>
<feature type="transmembrane region" description="Helical" evidence="8">
    <location>
        <begin position="290"/>
        <end position="311"/>
    </location>
</feature>
<evidence type="ECO:0000256" key="8">
    <source>
        <dbReference type="SAM" id="Phobius"/>
    </source>
</evidence>
<evidence type="ECO:0000256" key="2">
    <source>
        <dbReference type="ARBA" id="ARBA00022475"/>
    </source>
</evidence>
<evidence type="ECO:0000313" key="9">
    <source>
        <dbReference type="EMBL" id="MEF3115394.1"/>
    </source>
</evidence>
<feature type="transmembrane region" description="Helical" evidence="8">
    <location>
        <begin position="396"/>
        <end position="415"/>
    </location>
</feature>
<keyword evidence="9" id="KW-0547">Nucleotide-binding</keyword>
<dbReference type="GO" id="GO:0016757">
    <property type="term" value="F:glycosyltransferase activity"/>
    <property type="evidence" value="ECO:0007669"/>
    <property type="project" value="UniProtKB-KW"/>
</dbReference>
<dbReference type="EC" id="2.4.-.-" evidence="9"/>
<evidence type="ECO:0000256" key="7">
    <source>
        <dbReference type="ARBA" id="ARBA00024033"/>
    </source>
</evidence>
<feature type="transmembrane region" description="Helical" evidence="8">
    <location>
        <begin position="221"/>
        <end position="240"/>
    </location>
</feature>
<keyword evidence="9" id="KW-0067">ATP-binding</keyword>
<proteinExistence type="inferred from homology"/>
<reference evidence="9 10" key="1">
    <citation type="submission" date="2023-08" db="EMBL/GenBank/DDBJ databases">
        <authorList>
            <person name="Sharma P."/>
            <person name="Verma V."/>
            <person name="Mohan M.K."/>
            <person name="Dubey A.K."/>
        </authorList>
    </citation>
    <scope>NUCLEOTIDE SEQUENCE [LARGE SCALE GENOMIC DNA]</scope>
    <source>
        <strain evidence="9 10">ADP4</strain>
    </source>
</reference>
<dbReference type="InterPro" id="IPR018584">
    <property type="entry name" value="GT87"/>
</dbReference>
<keyword evidence="4 8" id="KW-0812">Transmembrane</keyword>
<comment type="similarity">
    <text evidence="7">Belongs to the glycosyltransferase 87 family.</text>
</comment>
<keyword evidence="10" id="KW-1185">Reference proteome</keyword>
<name>A0ABU7WV35_9ACTN</name>
<accession>A0ABU7WV35</accession>
<protein>
    <submittedName>
        <fullName evidence="9">Glycosyltransferase family 87 protein</fullName>
        <ecNumber evidence="9">2.4.-.-</ecNumber>
    </submittedName>
</protein>
<gene>
    <name evidence="9" type="ORF">RB636_19660</name>
</gene>
<feature type="transmembrane region" description="Helical" evidence="8">
    <location>
        <begin position="185"/>
        <end position="209"/>
    </location>
</feature>
<evidence type="ECO:0000256" key="5">
    <source>
        <dbReference type="ARBA" id="ARBA00022989"/>
    </source>
</evidence>
<evidence type="ECO:0000256" key="4">
    <source>
        <dbReference type="ARBA" id="ARBA00022692"/>
    </source>
</evidence>
<organism evidence="9 10">
    <name type="scientific">Streptomyces chrestomyceticus</name>
    <dbReference type="NCBI Taxonomy" id="68185"/>
    <lineage>
        <taxon>Bacteria</taxon>
        <taxon>Bacillati</taxon>
        <taxon>Actinomycetota</taxon>
        <taxon>Actinomycetes</taxon>
        <taxon>Kitasatosporales</taxon>
        <taxon>Streptomycetaceae</taxon>
        <taxon>Streptomyces</taxon>
    </lineage>
</organism>
<keyword evidence="6 8" id="KW-0472">Membrane</keyword>
<sequence length="430" mass="45635">MPDQTAAHATAAVAHASAPVSAPAAAPAPARLRTALPPLLAAWFLTRLWLVPAALKISPFVGGGGLDPSVSKVYTGWYAVLSGGSFPLHDVSWQYPPGAALPILAPGLVPGLGFGPAFIVLAALCDAAIFVLLVRVARRRGRSLAAPWLWTMGLAVLSTMPWNRFDLHVTALAMLALVAASARRAWAGRAFGSVTALAAVIKVWPALLLAGTARGRRTRTAWTAAAVTGAAVTAAFALTMPNAFSFLSAQESRGIQIESVGSLPFHVVRHLGWSGTWAAKDGSHEFVGPWVAGAGVAMQVSTVLAFGWLLWWRRRSDRTAARVLPDAALTATLLFVVTSRVISPQYMVWLLGLAAVCLLRGDTTQRPVALLILAACVFTTLDFPLLYRGLRDDASWLSIANLYARNLLLIAAAWLSARRLWRGTVPVPSP</sequence>
<dbReference type="Proteomes" id="UP001348265">
    <property type="component" value="Unassembled WGS sequence"/>
</dbReference>
<evidence type="ECO:0000256" key="6">
    <source>
        <dbReference type="ARBA" id="ARBA00023136"/>
    </source>
</evidence>
<feature type="transmembrane region" description="Helical" evidence="8">
    <location>
        <begin position="146"/>
        <end position="165"/>
    </location>
</feature>